<accession>A0A0E9WX63</accession>
<sequence length="65" mass="7461">MTKEGFVFFDFAHTKAPRLHQMGCLITVPLFKLSNYDLNVTSCFNNKHATCFNNKFNLEKSVSIT</sequence>
<organism evidence="1">
    <name type="scientific">Anguilla anguilla</name>
    <name type="common">European freshwater eel</name>
    <name type="synonym">Muraena anguilla</name>
    <dbReference type="NCBI Taxonomy" id="7936"/>
    <lineage>
        <taxon>Eukaryota</taxon>
        <taxon>Metazoa</taxon>
        <taxon>Chordata</taxon>
        <taxon>Craniata</taxon>
        <taxon>Vertebrata</taxon>
        <taxon>Euteleostomi</taxon>
        <taxon>Actinopterygii</taxon>
        <taxon>Neopterygii</taxon>
        <taxon>Teleostei</taxon>
        <taxon>Anguilliformes</taxon>
        <taxon>Anguillidae</taxon>
        <taxon>Anguilla</taxon>
    </lineage>
</organism>
<reference evidence="1" key="2">
    <citation type="journal article" date="2015" name="Fish Shellfish Immunol.">
        <title>Early steps in the European eel (Anguilla anguilla)-Vibrio vulnificus interaction in the gills: Role of the RtxA13 toxin.</title>
        <authorList>
            <person name="Callol A."/>
            <person name="Pajuelo D."/>
            <person name="Ebbesson L."/>
            <person name="Teles M."/>
            <person name="MacKenzie S."/>
            <person name="Amaro C."/>
        </authorList>
    </citation>
    <scope>NUCLEOTIDE SEQUENCE</scope>
</reference>
<evidence type="ECO:0000313" key="1">
    <source>
        <dbReference type="EMBL" id="JAH94999.1"/>
    </source>
</evidence>
<proteinExistence type="predicted"/>
<dbReference type="AlphaFoldDB" id="A0A0E9WX63"/>
<dbReference type="EMBL" id="GBXM01013578">
    <property type="protein sequence ID" value="JAH94999.1"/>
    <property type="molecule type" value="Transcribed_RNA"/>
</dbReference>
<protein>
    <submittedName>
        <fullName evidence="1">Uncharacterized protein</fullName>
    </submittedName>
</protein>
<name>A0A0E9WX63_ANGAN</name>
<reference evidence="1" key="1">
    <citation type="submission" date="2014-11" db="EMBL/GenBank/DDBJ databases">
        <authorList>
            <person name="Amaro Gonzalez C."/>
        </authorList>
    </citation>
    <scope>NUCLEOTIDE SEQUENCE</scope>
</reference>